<dbReference type="AlphaFoldDB" id="A0A7V5PN74"/>
<dbReference type="PANTHER" id="PTHR11731:SF193">
    <property type="entry name" value="DIPEPTIDYL PEPTIDASE 9"/>
    <property type="match status" value="1"/>
</dbReference>
<dbReference type="Gene3D" id="2.140.10.30">
    <property type="entry name" value="Dipeptidylpeptidase IV, N-terminal domain"/>
    <property type="match status" value="1"/>
</dbReference>
<accession>A0A7V5PN74</accession>
<evidence type="ECO:0000259" key="2">
    <source>
        <dbReference type="Pfam" id="PF00930"/>
    </source>
</evidence>
<dbReference type="Pfam" id="PF00326">
    <property type="entry name" value="Peptidase_S9"/>
    <property type="match status" value="1"/>
</dbReference>
<proteinExistence type="predicted"/>
<dbReference type="GO" id="GO:0008236">
    <property type="term" value="F:serine-type peptidase activity"/>
    <property type="evidence" value="ECO:0007669"/>
    <property type="project" value="InterPro"/>
</dbReference>
<dbReference type="Proteomes" id="UP000886124">
    <property type="component" value="Unassembled WGS sequence"/>
</dbReference>
<evidence type="ECO:0000259" key="1">
    <source>
        <dbReference type="Pfam" id="PF00326"/>
    </source>
</evidence>
<feature type="domain" description="Dipeptidylpeptidase IV N-terminal" evidence="2">
    <location>
        <begin position="108"/>
        <end position="435"/>
    </location>
</feature>
<dbReference type="EMBL" id="DROD01000217">
    <property type="protein sequence ID" value="HHJ52173.1"/>
    <property type="molecule type" value="Genomic_DNA"/>
</dbReference>
<organism evidence="3">
    <name type="scientific">Caldithrix abyssi</name>
    <dbReference type="NCBI Taxonomy" id="187145"/>
    <lineage>
        <taxon>Bacteria</taxon>
        <taxon>Pseudomonadati</taxon>
        <taxon>Calditrichota</taxon>
        <taxon>Calditrichia</taxon>
        <taxon>Calditrichales</taxon>
        <taxon>Calditrichaceae</taxon>
        <taxon>Caldithrix</taxon>
    </lineage>
</organism>
<gene>
    <name evidence="3" type="ORF">ENJ89_03165</name>
</gene>
<evidence type="ECO:0000313" key="3">
    <source>
        <dbReference type="EMBL" id="HHJ52173.1"/>
    </source>
</evidence>
<dbReference type="GO" id="GO:0006508">
    <property type="term" value="P:proteolysis"/>
    <property type="evidence" value="ECO:0007669"/>
    <property type="project" value="InterPro"/>
</dbReference>
<name>A0A7V5PN74_CALAY</name>
<dbReference type="GO" id="GO:0008239">
    <property type="term" value="F:dipeptidyl-peptidase activity"/>
    <property type="evidence" value="ECO:0007669"/>
    <property type="project" value="TreeGrafter"/>
</dbReference>
<comment type="caution">
    <text evidence="3">The sequence shown here is derived from an EMBL/GenBank/DDBJ whole genome shotgun (WGS) entry which is preliminary data.</text>
</comment>
<dbReference type="Gene3D" id="3.40.50.1820">
    <property type="entry name" value="alpha/beta hydrolase"/>
    <property type="match status" value="1"/>
</dbReference>
<protein>
    <submittedName>
        <fullName evidence="3">S9 family peptidase</fullName>
    </submittedName>
</protein>
<dbReference type="PANTHER" id="PTHR11731">
    <property type="entry name" value="PROTEASE FAMILY S9B,C DIPEPTIDYL-PEPTIDASE IV-RELATED"/>
    <property type="match status" value="1"/>
</dbReference>
<dbReference type="InterPro" id="IPR002469">
    <property type="entry name" value="Peptidase_S9B_N"/>
</dbReference>
<dbReference type="Pfam" id="PF00930">
    <property type="entry name" value="DPPIV_N"/>
    <property type="match status" value="1"/>
</dbReference>
<feature type="domain" description="Peptidase S9 prolyl oligopeptidase catalytic" evidence="1">
    <location>
        <begin position="522"/>
        <end position="718"/>
    </location>
</feature>
<dbReference type="SUPFAM" id="SSF82171">
    <property type="entry name" value="DPP6 N-terminal domain-like"/>
    <property type="match status" value="1"/>
</dbReference>
<dbReference type="SUPFAM" id="SSF53474">
    <property type="entry name" value="alpha/beta-Hydrolases"/>
    <property type="match status" value="1"/>
</dbReference>
<dbReference type="InterPro" id="IPR001375">
    <property type="entry name" value="Peptidase_S9_cat"/>
</dbReference>
<dbReference type="InterPro" id="IPR029058">
    <property type="entry name" value="AB_hydrolase_fold"/>
</dbReference>
<dbReference type="InterPro" id="IPR050278">
    <property type="entry name" value="Serine_Prot_S9B/DPPIV"/>
</dbReference>
<reference evidence="3" key="1">
    <citation type="journal article" date="2020" name="mSystems">
        <title>Genome- and Community-Level Interaction Insights into Carbon Utilization and Element Cycling Functions of Hydrothermarchaeota in Hydrothermal Sediment.</title>
        <authorList>
            <person name="Zhou Z."/>
            <person name="Liu Y."/>
            <person name="Xu W."/>
            <person name="Pan J."/>
            <person name="Luo Z.H."/>
            <person name="Li M."/>
        </authorList>
    </citation>
    <scope>NUCLEOTIDE SEQUENCE [LARGE SCALE GENOMIC DNA]</scope>
    <source>
        <strain evidence="3">HyVt-527</strain>
    </source>
</reference>
<sequence length="720" mass="83277">MQRKIILLIFILIIPAFAQQKMLTMREAILGSSGKLKVANLKNLQWLPEQEKFSYLDSLNGSYGLVVQDAATLEKELALPLDTLLQAILQTRMEAQEKFPPFRWQNGHTIRFFIKNELYLYDLTSGKLELKNKLPKDAARRDVEPTTLKIAFTRGQNLFIAVDENTVIQLTKDTVDGISNGNDYVHRNEFGIRKGTFWSPKGNYLAYYHLDQTMVTRYPLVDLDGRPATLRYIRYPFTGMTSEQVQVAVYNYNTGSTTYLQTGQPADHYLTNVTWSPDEKYLYVVHLNRDQNHLRLVRYDPLTGQPLKTLLEERNPHWVEPEHGPIFVNKNPDRFVWFSKRDGFQHLYLYESSGRLIHQLTKGNFDVTRLVGFDAKGKYAFIEAASPDGMERHAYRVRLSSGRMEKLTREKGIHRVQVSKSGRYFLDSFNNHATPRIIWVTGVTGTQKKVVLKAENPLTGYKLGQMRFVKLRAEDGTPLNGRIFLPADFDSTQKYPVVIYVYGGPHGQMITDHWISGWRLWFQYMAEHGYIVFSMDNRGTNNRGLAFEQAIHRHLGTVEVSDQMQGVRYLKSLSYVDTTRMGVHGWSYGGFMTISMLTRRPGIFKVAVAGGPVIDWHYYEVMYGERYMDTPQSNPEGYEESSLLNYVDNLQGHLLIIHGTVDPVVVWQNSLLYLRKAIDAGKQLDYFVYPGDEHNMRGKDRVHLYRKITDYFDLYLKEEH</sequence>